<dbReference type="EMBL" id="FNLO01000002">
    <property type="protein sequence ID" value="SDV46940.1"/>
    <property type="molecule type" value="Genomic_DNA"/>
</dbReference>
<dbReference type="AlphaFoldDB" id="A0A1H2PKI1"/>
<dbReference type="RefSeq" id="WP_091904876.1">
    <property type="nucleotide sequence ID" value="NZ_FNLO01000002.1"/>
</dbReference>
<evidence type="ECO:0008006" key="3">
    <source>
        <dbReference type="Google" id="ProtNLM"/>
    </source>
</evidence>
<reference evidence="2" key="1">
    <citation type="submission" date="2016-09" db="EMBL/GenBank/DDBJ databases">
        <authorList>
            <person name="Varghese N."/>
            <person name="Submissions S."/>
        </authorList>
    </citation>
    <scope>NUCLEOTIDE SEQUENCE [LARGE SCALE GENOMIC DNA]</scope>
    <source>
        <strain evidence="2">JS23</strain>
    </source>
</reference>
<organism evidence="1 2">
    <name type="scientific">Chitinasiproducens palmae</name>
    <dbReference type="NCBI Taxonomy" id="1770053"/>
    <lineage>
        <taxon>Bacteria</taxon>
        <taxon>Pseudomonadati</taxon>
        <taxon>Pseudomonadota</taxon>
        <taxon>Betaproteobacteria</taxon>
        <taxon>Burkholderiales</taxon>
        <taxon>Burkholderiaceae</taxon>
        <taxon>Chitinasiproducens</taxon>
    </lineage>
</organism>
<dbReference type="Proteomes" id="UP000243719">
    <property type="component" value="Unassembled WGS sequence"/>
</dbReference>
<sequence length="118" mass="13033">MHDWLAKAPRRGDAPEHGDATSIAARLESCLTEQRWDDANALIAQLDGTIAAELEKQRGKVAPAHEQASARMRLTTLREHCRACLGLTARHGALLAERLRALECTRPALSAYHCVERL</sequence>
<protein>
    <recommendedName>
        <fullName evidence="3">Flagellar protein FliT</fullName>
    </recommendedName>
</protein>
<evidence type="ECO:0000313" key="1">
    <source>
        <dbReference type="EMBL" id="SDV46940.1"/>
    </source>
</evidence>
<dbReference type="STRING" id="1770053.SAMN05216551_102120"/>
<keyword evidence="2" id="KW-1185">Reference proteome</keyword>
<gene>
    <name evidence="1" type="ORF">SAMN05216551_102120</name>
</gene>
<name>A0A1H2PKI1_9BURK</name>
<accession>A0A1H2PKI1</accession>
<proteinExistence type="predicted"/>
<evidence type="ECO:0000313" key="2">
    <source>
        <dbReference type="Proteomes" id="UP000243719"/>
    </source>
</evidence>